<dbReference type="Proteomes" id="UP000312512">
    <property type="component" value="Unassembled WGS sequence"/>
</dbReference>
<feature type="region of interest" description="Disordered" evidence="1">
    <location>
        <begin position="1"/>
        <end position="78"/>
    </location>
</feature>
<accession>A0A5P9Z642</accession>
<organism evidence="2 3">
    <name type="scientific">Nonomuraea phyllanthi</name>
    <dbReference type="NCBI Taxonomy" id="2219224"/>
    <lineage>
        <taxon>Bacteria</taxon>
        <taxon>Bacillati</taxon>
        <taxon>Actinomycetota</taxon>
        <taxon>Actinomycetes</taxon>
        <taxon>Streptosporangiales</taxon>
        <taxon>Streptosporangiaceae</taxon>
        <taxon>Nonomuraea</taxon>
    </lineage>
</organism>
<comment type="caution">
    <text evidence="2">The sequence shown here is derived from an EMBL/GenBank/DDBJ whole genome shotgun (WGS) entry which is preliminary data.</text>
</comment>
<feature type="compositionally biased region" description="Basic residues" evidence="1">
    <location>
        <begin position="26"/>
        <end position="39"/>
    </location>
</feature>
<accession>A0A5C4VW26</accession>
<proteinExistence type="predicted"/>
<protein>
    <submittedName>
        <fullName evidence="2">Uncharacterized protein</fullName>
    </submittedName>
</protein>
<evidence type="ECO:0000256" key="1">
    <source>
        <dbReference type="SAM" id="MobiDB-lite"/>
    </source>
</evidence>
<dbReference type="EMBL" id="VDLX02000016">
    <property type="protein sequence ID" value="KAB8190424.1"/>
    <property type="molecule type" value="Genomic_DNA"/>
</dbReference>
<reference evidence="2 3" key="1">
    <citation type="submission" date="2019-10" db="EMBL/GenBank/DDBJ databases">
        <title>Nonomuraea sp. nov., isolated from Phyllanthus amarus.</title>
        <authorList>
            <person name="Klykleung N."/>
            <person name="Tanasupawat S."/>
        </authorList>
    </citation>
    <scope>NUCLEOTIDE SEQUENCE [LARGE SCALE GENOMIC DNA]</scope>
    <source>
        <strain evidence="2 3">PA1-10</strain>
    </source>
</reference>
<evidence type="ECO:0000313" key="2">
    <source>
        <dbReference type="EMBL" id="KAB8190424.1"/>
    </source>
</evidence>
<keyword evidence="3" id="KW-1185">Reference proteome</keyword>
<gene>
    <name evidence="2" type="ORF">FH608_035365</name>
</gene>
<sequence>MGARGAPGGTTSASAGRPRPVAQGRRTGRRRRRDRRPPRRPVPPRLRPAERPPHGPAIRGAATAGKRPHRASETSRPA</sequence>
<evidence type="ECO:0000313" key="3">
    <source>
        <dbReference type="Proteomes" id="UP000312512"/>
    </source>
</evidence>
<dbReference type="AlphaFoldDB" id="A0A5C4VW26"/>
<name>A0A5C4VW26_9ACTN</name>